<feature type="compositionally biased region" description="Gly residues" evidence="1">
    <location>
        <begin position="25"/>
        <end position="74"/>
    </location>
</feature>
<dbReference type="EMBL" id="CAAJGR010000100">
    <property type="protein sequence ID" value="VHO04443.1"/>
    <property type="molecule type" value="Genomic_DNA"/>
</dbReference>
<name>A0A486XRU3_9GAMM</name>
<protein>
    <submittedName>
        <fullName evidence="2">Uncharacterized protein</fullName>
    </submittedName>
</protein>
<evidence type="ECO:0000256" key="1">
    <source>
        <dbReference type="SAM" id="MobiDB-lite"/>
    </source>
</evidence>
<sequence length="146" mass="14014">MDLAQSYASKARHDASRDKGLGDYYAGGGSSGGGSGSGGGTGSGGWLPPIGGGGGGGWTPPGGGILPPPGGGGGSCPATAAVVLAQVAAQVQEAGYRLSVAAVAAVVAGHPLVEAVACAQPVQQKKPLALCTFGRQKKVVMMKLQS</sequence>
<evidence type="ECO:0000313" key="2">
    <source>
        <dbReference type="EMBL" id="VHO04443.1"/>
    </source>
</evidence>
<organism evidence="2">
    <name type="scientific">Rheinheimera sp. BAL341</name>
    <dbReference type="NCBI Taxonomy" id="1708203"/>
    <lineage>
        <taxon>Bacteria</taxon>
        <taxon>Pseudomonadati</taxon>
        <taxon>Pseudomonadota</taxon>
        <taxon>Gammaproteobacteria</taxon>
        <taxon>Chromatiales</taxon>
        <taxon>Chromatiaceae</taxon>
        <taxon>Rheinheimera</taxon>
    </lineage>
</organism>
<gene>
    <name evidence="2" type="ORF">BAL341_1859</name>
</gene>
<feature type="compositionally biased region" description="Basic and acidic residues" evidence="1">
    <location>
        <begin position="11"/>
        <end position="21"/>
    </location>
</feature>
<dbReference type="AlphaFoldDB" id="A0A486XRU3"/>
<reference evidence="2" key="1">
    <citation type="submission" date="2019-04" db="EMBL/GenBank/DDBJ databases">
        <authorList>
            <person name="Brambilla D."/>
        </authorList>
    </citation>
    <scope>NUCLEOTIDE SEQUENCE</scope>
    <source>
        <strain evidence="2">BAL1</strain>
    </source>
</reference>
<feature type="region of interest" description="Disordered" evidence="1">
    <location>
        <begin position="1"/>
        <end position="74"/>
    </location>
</feature>
<accession>A0A486XRU3</accession>
<proteinExistence type="predicted"/>